<sequence length="113" mass="12131">MFKRFAGHKVGRVCALDFDGRRLRLALADIAGGRARIERLTTVDMPDDLDDTDAAAVGVFLGGAMGRLGLAGVPVLMSVPRAKAIFRPLVLPPTADDSELANMVHFQAQKELT</sequence>
<gene>
    <name evidence="2" type="ORF">S01H1_19512</name>
</gene>
<dbReference type="EMBL" id="BARS01010548">
    <property type="protein sequence ID" value="GAF94800.1"/>
    <property type="molecule type" value="Genomic_DNA"/>
</dbReference>
<evidence type="ECO:0000256" key="1">
    <source>
        <dbReference type="SAM" id="Phobius"/>
    </source>
</evidence>
<evidence type="ECO:0000313" key="2">
    <source>
        <dbReference type="EMBL" id="GAF94800.1"/>
    </source>
</evidence>
<dbReference type="AlphaFoldDB" id="X0V2D1"/>
<feature type="non-terminal residue" evidence="2">
    <location>
        <position position="113"/>
    </location>
</feature>
<accession>X0V2D1</accession>
<organism evidence="2">
    <name type="scientific">marine sediment metagenome</name>
    <dbReference type="NCBI Taxonomy" id="412755"/>
    <lineage>
        <taxon>unclassified sequences</taxon>
        <taxon>metagenomes</taxon>
        <taxon>ecological metagenomes</taxon>
    </lineage>
</organism>
<feature type="transmembrane region" description="Helical" evidence="1">
    <location>
        <begin position="54"/>
        <end position="77"/>
    </location>
</feature>
<keyword evidence="1" id="KW-1133">Transmembrane helix</keyword>
<name>X0V2D1_9ZZZZ</name>
<reference evidence="2" key="1">
    <citation type="journal article" date="2014" name="Front. Microbiol.">
        <title>High frequency of phylogenetically diverse reductive dehalogenase-homologous genes in deep subseafloor sedimentary metagenomes.</title>
        <authorList>
            <person name="Kawai M."/>
            <person name="Futagami T."/>
            <person name="Toyoda A."/>
            <person name="Takaki Y."/>
            <person name="Nishi S."/>
            <person name="Hori S."/>
            <person name="Arai W."/>
            <person name="Tsubouchi T."/>
            <person name="Morono Y."/>
            <person name="Uchiyama I."/>
            <person name="Ito T."/>
            <person name="Fujiyama A."/>
            <person name="Inagaki F."/>
            <person name="Takami H."/>
        </authorList>
    </citation>
    <scope>NUCLEOTIDE SEQUENCE</scope>
    <source>
        <strain evidence="2">Expedition CK06-06</strain>
    </source>
</reference>
<comment type="caution">
    <text evidence="2">The sequence shown here is derived from an EMBL/GenBank/DDBJ whole genome shotgun (WGS) entry which is preliminary data.</text>
</comment>
<proteinExistence type="predicted"/>
<keyword evidence="1" id="KW-0472">Membrane</keyword>
<keyword evidence="1" id="KW-0812">Transmembrane</keyword>
<protein>
    <submittedName>
        <fullName evidence="2">Uncharacterized protein</fullName>
    </submittedName>
</protein>